<feature type="compositionally biased region" description="Pro residues" evidence="13">
    <location>
        <begin position="235"/>
        <end position="252"/>
    </location>
</feature>
<evidence type="ECO:0000256" key="7">
    <source>
        <dbReference type="ARBA" id="ARBA00022701"/>
    </source>
</evidence>
<dbReference type="GO" id="GO:0005876">
    <property type="term" value="C:spindle microtubule"/>
    <property type="evidence" value="ECO:0007669"/>
    <property type="project" value="TreeGrafter"/>
</dbReference>
<evidence type="ECO:0000256" key="4">
    <source>
        <dbReference type="ARBA" id="ARBA00022454"/>
    </source>
</evidence>
<dbReference type="GO" id="GO:0000940">
    <property type="term" value="C:outer kinetochore"/>
    <property type="evidence" value="ECO:0007669"/>
    <property type="project" value="InterPro"/>
</dbReference>
<dbReference type="PANTHER" id="PTHR48118:SF1">
    <property type="entry name" value="SPINDLE AND KINETOCHORE-ASSOCIATED PROTEIN 3"/>
    <property type="match status" value="1"/>
</dbReference>
<evidence type="ECO:0000256" key="3">
    <source>
        <dbReference type="ARBA" id="ARBA00007716"/>
    </source>
</evidence>
<evidence type="ECO:0000256" key="13">
    <source>
        <dbReference type="SAM" id="MobiDB-lite"/>
    </source>
</evidence>
<feature type="compositionally biased region" description="Basic and acidic residues" evidence="13">
    <location>
        <begin position="122"/>
        <end position="137"/>
    </location>
</feature>
<gene>
    <name evidence="14" type="ORF">KC01_LOCUS13492</name>
</gene>
<dbReference type="GO" id="GO:0000278">
    <property type="term" value="P:mitotic cell cycle"/>
    <property type="evidence" value="ECO:0007669"/>
    <property type="project" value="TreeGrafter"/>
</dbReference>
<reference evidence="14 15" key="1">
    <citation type="submission" date="2024-04" db="EMBL/GenBank/DDBJ databases">
        <authorList>
            <person name="Waldvogel A.-M."/>
            <person name="Schoenle A."/>
        </authorList>
    </citation>
    <scope>NUCLEOTIDE SEQUENCE [LARGE SCALE GENOMIC DNA]</scope>
</reference>
<dbReference type="InterPro" id="IPR033341">
    <property type="entry name" value="SKA3"/>
</dbReference>
<dbReference type="Gene3D" id="6.10.250.1400">
    <property type="match status" value="1"/>
</dbReference>
<feature type="region of interest" description="Disordered" evidence="13">
    <location>
        <begin position="168"/>
        <end position="209"/>
    </location>
</feature>
<evidence type="ECO:0000313" key="14">
    <source>
        <dbReference type="EMBL" id="CAL1582972.1"/>
    </source>
</evidence>
<feature type="region of interest" description="Disordered" evidence="13">
    <location>
        <begin position="108"/>
        <end position="142"/>
    </location>
</feature>
<protein>
    <recommendedName>
        <fullName evidence="16">Spindle and kinetochore-associated protein 3</fullName>
    </recommendedName>
</protein>
<keyword evidence="12" id="KW-0137">Centromere</keyword>
<keyword evidence="8" id="KW-0498">Mitosis</keyword>
<keyword evidence="9" id="KW-0995">Kinetochore</keyword>
<keyword evidence="11" id="KW-0131">Cell cycle</keyword>
<feature type="region of interest" description="Disordered" evidence="13">
    <location>
        <begin position="348"/>
        <end position="398"/>
    </location>
</feature>
<accession>A0AAV2K5R1</accession>
<evidence type="ECO:0000256" key="2">
    <source>
        <dbReference type="ARBA" id="ARBA00004629"/>
    </source>
</evidence>
<dbReference type="Proteomes" id="UP001497482">
    <property type="component" value="Chromosome 15"/>
</dbReference>
<evidence type="ECO:0000256" key="8">
    <source>
        <dbReference type="ARBA" id="ARBA00022776"/>
    </source>
</evidence>
<feature type="region of interest" description="Disordered" evidence="13">
    <location>
        <begin position="499"/>
        <end position="519"/>
    </location>
</feature>
<proteinExistence type="inferred from homology"/>
<dbReference type="GO" id="GO:0051301">
    <property type="term" value="P:cell division"/>
    <property type="evidence" value="ECO:0007669"/>
    <property type="project" value="UniProtKB-KW"/>
</dbReference>
<feature type="compositionally biased region" description="Basic and acidic residues" evidence="13">
    <location>
        <begin position="25"/>
        <end position="35"/>
    </location>
</feature>
<feature type="region of interest" description="Disordered" evidence="13">
    <location>
        <begin position="234"/>
        <end position="253"/>
    </location>
</feature>
<evidence type="ECO:0000256" key="1">
    <source>
        <dbReference type="ARBA" id="ARBA00004186"/>
    </source>
</evidence>
<dbReference type="AlphaFoldDB" id="A0AAV2K5R1"/>
<dbReference type="GO" id="GO:0007059">
    <property type="term" value="P:chromosome segregation"/>
    <property type="evidence" value="ECO:0007669"/>
    <property type="project" value="InterPro"/>
</dbReference>
<organism evidence="14 15">
    <name type="scientific">Knipowitschia caucasica</name>
    <name type="common">Caucasian dwarf goby</name>
    <name type="synonym">Pomatoschistus caucasicus</name>
    <dbReference type="NCBI Taxonomy" id="637954"/>
    <lineage>
        <taxon>Eukaryota</taxon>
        <taxon>Metazoa</taxon>
        <taxon>Chordata</taxon>
        <taxon>Craniata</taxon>
        <taxon>Vertebrata</taxon>
        <taxon>Euteleostomi</taxon>
        <taxon>Actinopterygii</taxon>
        <taxon>Neopterygii</taxon>
        <taxon>Teleostei</taxon>
        <taxon>Neoteleostei</taxon>
        <taxon>Acanthomorphata</taxon>
        <taxon>Gobiaria</taxon>
        <taxon>Gobiiformes</taxon>
        <taxon>Gobioidei</taxon>
        <taxon>Gobiidae</taxon>
        <taxon>Gobiinae</taxon>
        <taxon>Knipowitschia</taxon>
    </lineage>
</organism>
<sequence length="608" mass="69243">MDPTSQFFAKLRKVAATVETETNKLKSSFEHRNSEDDSGESAARGMRAYHELNCEVLDIKERIQDNVTQQKTNMDNVSRFIKDYEAKQLKISEDLNVIKAHWQKYGYQPPKQTEATNQVDGHQTEEQASPEKKEQASPEKTAPVDLLRTPRLSDFGLSGAHLKRAMAQGEKRAEVRHDEERISEEVDGHDPEEPPFEKPAPPTKLMRTPRLSDFGLSEDHFKRVMEQREWRAQVPPMPDITPPRAPRTPAPPVMALTPKRALRMDEEDLLTPPMHDFGITEHTCFNNDFTMDLRVKSFEKDKKREHSLPEPTVYPQIEVTQANEPLVFCTPEIKKDKTESCSELTSQSYPAFAPTTPELPTFQTKKSEKRPEPIKMESEDGSKMLNVSTPPRDDAAASKRSWEFNELHFGIEDMEKKVPEMPDLESNFGASLLTRSAKIQRKECAGESLVGDSLDLDGPTQEFNLRTPRTGRYYYEPSTPEMPDLSAVTQDICKMIAQTQRKTSKTPHEKENIRSDSLPSVSKQEFESLPRYLRVMTLSSLNQAVGSINLAIAKCKGNKMEFHVEELKQMINCGEKTLLIIVCLSELKRLDHVKGTRNNSVYKLKTVL</sequence>
<comment type="subcellular location">
    <subcellularLocation>
        <location evidence="2">Chromosome</location>
        <location evidence="2">Centromere</location>
        <location evidence="2">Kinetochore</location>
    </subcellularLocation>
    <subcellularLocation>
        <location evidence="1">Cytoplasm</location>
        <location evidence="1">Cytoskeleton</location>
        <location evidence="1">Spindle</location>
    </subcellularLocation>
</comment>
<evidence type="ECO:0000256" key="6">
    <source>
        <dbReference type="ARBA" id="ARBA00022618"/>
    </source>
</evidence>
<evidence type="ECO:0000256" key="12">
    <source>
        <dbReference type="ARBA" id="ARBA00023328"/>
    </source>
</evidence>
<dbReference type="EMBL" id="OZ035837">
    <property type="protein sequence ID" value="CAL1582972.1"/>
    <property type="molecule type" value="Genomic_DNA"/>
</dbReference>
<evidence type="ECO:0000256" key="10">
    <source>
        <dbReference type="ARBA" id="ARBA00023212"/>
    </source>
</evidence>
<feature type="compositionally biased region" description="Basic and acidic residues" evidence="13">
    <location>
        <begin position="169"/>
        <end position="196"/>
    </location>
</feature>
<keyword evidence="5" id="KW-0963">Cytoplasm</keyword>
<keyword evidence="10" id="KW-0206">Cytoskeleton</keyword>
<evidence type="ECO:0000256" key="9">
    <source>
        <dbReference type="ARBA" id="ARBA00022838"/>
    </source>
</evidence>
<evidence type="ECO:0000313" key="15">
    <source>
        <dbReference type="Proteomes" id="UP001497482"/>
    </source>
</evidence>
<keyword evidence="4" id="KW-0158">Chromosome</keyword>
<feature type="region of interest" description="Disordered" evidence="13">
    <location>
        <begin position="25"/>
        <end position="44"/>
    </location>
</feature>
<keyword evidence="6" id="KW-0132">Cell division</keyword>
<keyword evidence="15" id="KW-1185">Reference proteome</keyword>
<name>A0AAV2K5R1_KNICA</name>
<evidence type="ECO:0008006" key="16">
    <source>
        <dbReference type="Google" id="ProtNLM"/>
    </source>
</evidence>
<feature type="compositionally biased region" description="Polar residues" evidence="13">
    <location>
        <begin position="110"/>
        <end position="121"/>
    </location>
</feature>
<comment type="similarity">
    <text evidence="3">Belongs to the SKA3 family.</text>
</comment>
<evidence type="ECO:0000256" key="11">
    <source>
        <dbReference type="ARBA" id="ARBA00023306"/>
    </source>
</evidence>
<keyword evidence="7" id="KW-0493">Microtubule</keyword>
<evidence type="ECO:0000256" key="5">
    <source>
        <dbReference type="ARBA" id="ARBA00022490"/>
    </source>
</evidence>
<dbReference type="PANTHER" id="PTHR48118">
    <property type="entry name" value="SPINDLE AND KINETOCHORE-ASSOCIATED PROTEIN 3"/>
    <property type="match status" value="1"/>
</dbReference>
<feature type="compositionally biased region" description="Basic and acidic residues" evidence="13">
    <location>
        <begin position="365"/>
        <end position="382"/>
    </location>
</feature>